<name>A0ABX5SY98_9MICO</name>
<dbReference type="EMBL" id="CP038266">
    <property type="protein sequence ID" value="QBR90220.1"/>
    <property type="molecule type" value="Genomic_DNA"/>
</dbReference>
<feature type="transmembrane region" description="Helical" evidence="1">
    <location>
        <begin position="512"/>
        <end position="531"/>
    </location>
</feature>
<sequence length="540" mass="55278">MTRFLLLLRHRARRDVLQLALWILGTVALAAAAYTGVRETFGTEQDRTALLAAAIANPVILLFRGLPSGSEEGAFIAFLILPFLALLAAFMSSFLAVRHTRADEELDRAELVAATPAGRVVPLVATLTHGVLANAVLALLVSAALLMLGLGRGGSILAGAASGVTGIVFLGFALLAAQLVRTARAANAVAVWAILLSYLACGIGNALGTPRADLQEMESAPLAWFSPFGWAENTRPFDADDPRPLVLSALLASVCAAAAGLVQARRDLGGSLLPERLARSTATRALAGPWGLSWRLSRGAMLGWAVAGLLVGLLSTRLSDLISRIGDTIPSVEALLAALGTNGTLAQDTVTIFFTLTGVLAACAGVQTVVRARQEEVRGTAEPVRAAAVGPVRWLAGYLVIAGAAILATVGSAIGGAILGLASLEDPDWSLAEVALTAGLGQVAAAAVFGAAAAVVFVVAPRLSIAVGWTLIALATVVGLFGPLLGFPDAVVNLSPIAITPVVAGSDVDPRGLWWLVTAAVAGTALALALMRGRQLAPAE</sequence>
<keyword evidence="3" id="KW-1185">Reference proteome</keyword>
<feature type="transmembrane region" description="Helical" evidence="1">
    <location>
        <begin position="466"/>
        <end position="486"/>
    </location>
</feature>
<keyword evidence="1" id="KW-0812">Transmembrane</keyword>
<proteinExistence type="predicted"/>
<feature type="transmembrane region" description="Helical" evidence="1">
    <location>
        <begin position="434"/>
        <end position="459"/>
    </location>
</feature>
<organism evidence="2 3">
    <name type="scientific">Microbacterium wangchenii</name>
    <dbReference type="NCBI Taxonomy" id="2541726"/>
    <lineage>
        <taxon>Bacteria</taxon>
        <taxon>Bacillati</taxon>
        <taxon>Actinomycetota</taxon>
        <taxon>Actinomycetes</taxon>
        <taxon>Micrococcales</taxon>
        <taxon>Microbacteriaceae</taxon>
        <taxon>Microbacterium</taxon>
    </lineage>
</organism>
<gene>
    <name evidence="2" type="ORF">E4K62_16955</name>
</gene>
<evidence type="ECO:0000313" key="2">
    <source>
        <dbReference type="EMBL" id="QBR90220.1"/>
    </source>
</evidence>
<dbReference type="RefSeq" id="WP_135069765.1">
    <property type="nucleotide sequence ID" value="NZ_CP038266.1"/>
</dbReference>
<keyword evidence="1" id="KW-1133">Transmembrane helix</keyword>
<feature type="transmembrane region" description="Helical" evidence="1">
    <location>
        <begin position="73"/>
        <end position="97"/>
    </location>
</feature>
<evidence type="ECO:0000313" key="3">
    <source>
        <dbReference type="Proteomes" id="UP000295748"/>
    </source>
</evidence>
<evidence type="ECO:0000256" key="1">
    <source>
        <dbReference type="SAM" id="Phobius"/>
    </source>
</evidence>
<feature type="transmembrane region" description="Helical" evidence="1">
    <location>
        <begin position="48"/>
        <end position="66"/>
    </location>
</feature>
<keyword evidence="1" id="KW-0472">Membrane</keyword>
<feature type="transmembrane region" description="Helical" evidence="1">
    <location>
        <begin position="189"/>
        <end position="208"/>
    </location>
</feature>
<dbReference type="Proteomes" id="UP000295748">
    <property type="component" value="Chromosome"/>
</dbReference>
<reference evidence="2 3" key="1">
    <citation type="submission" date="2019-03" db="EMBL/GenBank/DDBJ databases">
        <authorList>
            <person name="Dong K."/>
        </authorList>
    </citation>
    <scope>NUCLEOTIDE SEQUENCE [LARGE SCALE GENOMIC DNA]</scope>
    <source>
        <strain evidence="3">dk512</strain>
    </source>
</reference>
<feature type="transmembrane region" description="Helical" evidence="1">
    <location>
        <begin position="245"/>
        <end position="264"/>
    </location>
</feature>
<feature type="transmembrane region" description="Helical" evidence="1">
    <location>
        <begin position="157"/>
        <end position="177"/>
    </location>
</feature>
<feature type="transmembrane region" description="Helical" evidence="1">
    <location>
        <begin position="395"/>
        <end position="422"/>
    </location>
</feature>
<accession>A0ABX5SY98</accession>
<protein>
    <submittedName>
        <fullName evidence="2">Polyketide antibiotic transporter</fullName>
    </submittedName>
</protein>
<feature type="transmembrane region" description="Helical" evidence="1">
    <location>
        <begin position="296"/>
        <end position="314"/>
    </location>
</feature>